<proteinExistence type="predicted"/>
<dbReference type="InterPro" id="IPR037357">
    <property type="entry name" value="COMMD5"/>
</dbReference>
<dbReference type="PANTHER" id="PTHR15666">
    <property type="entry name" value="COMM DOMAIN CONTAINING PROTEIN 5"/>
    <property type="match status" value="1"/>
</dbReference>
<name>A0A443S7A8_9ACAR</name>
<dbReference type="AlphaFoldDB" id="A0A443S7A8"/>
<accession>A0A443S7A8</accession>
<dbReference type="EMBL" id="NCKV01006492">
    <property type="protein sequence ID" value="RWS23412.1"/>
    <property type="molecule type" value="Genomic_DNA"/>
</dbReference>
<dbReference type="Proteomes" id="UP000288716">
    <property type="component" value="Unassembled WGS sequence"/>
</dbReference>
<evidence type="ECO:0000313" key="1">
    <source>
        <dbReference type="EMBL" id="RWS23412.1"/>
    </source>
</evidence>
<keyword evidence="2" id="KW-1185">Reference proteome</keyword>
<dbReference type="PANTHER" id="PTHR15666:SF1">
    <property type="entry name" value="COMM DOMAIN-CONTAINING PROTEIN 5"/>
    <property type="match status" value="1"/>
</dbReference>
<sequence>MEPVIVIELTLENGRKFCFECKLIKFNQLRFAVASMLKVINNLEEKTILKPLDM</sequence>
<gene>
    <name evidence="1" type="ORF">B4U80_03017</name>
</gene>
<dbReference type="VEuPathDB" id="VectorBase:LDEU008628"/>
<evidence type="ECO:0000313" key="2">
    <source>
        <dbReference type="Proteomes" id="UP000288716"/>
    </source>
</evidence>
<comment type="caution">
    <text evidence="1">The sequence shown here is derived from an EMBL/GenBank/DDBJ whole genome shotgun (WGS) entry which is preliminary data.</text>
</comment>
<protein>
    <submittedName>
        <fullName evidence="1">Uncharacterized protein</fullName>
    </submittedName>
</protein>
<reference evidence="1 2" key="1">
    <citation type="journal article" date="2018" name="Gigascience">
        <title>Genomes of trombidid mites reveal novel predicted allergens and laterally-transferred genes associated with secondary metabolism.</title>
        <authorList>
            <person name="Dong X."/>
            <person name="Chaisiri K."/>
            <person name="Xia D."/>
            <person name="Armstrong S.D."/>
            <person name="Fang Y."/>
            <person name="Donnelly M.J."/>
            <person name="Kadowaki T."/>
            <person name="McGarry J.W."/>
            <person name="Darby A.C."/>
            <person name="Makepeace B.L."/>
        </authorList>
    </citation>
    <scope>NUCLEOTIDE SEQUENCE [LARGE SCALE GENOMIC DNA]</scope>
    <source>
        <strain evidence="1">UoL-UT</strain>
    </source>
</reference>
<dbReference type="GO" id="GO:0005634">
    <property type="term" value="C:nucleus"/>
    <property type="evidence" value="ECO:0007669"/>
    <property type="project" value="TreeGrafter"/>
</dbReference>
<dbReference type="OrthoDB" id="203754at2759"/>
<organism evidence="1 2">
    <name type="scientific">Leptotrombidium deliense</name>
    <dbReference type="NCBI Taxonomy" id="299467"/>
    <lineage>
        <taxon>Eukaryota</taxon>
        <taxon>Metazoa</taxon>
        <taxon>Ecdysozoa</taxon>
        <taxon>Arthropoda</taxon>
        <taxon>Chelicerata</taxon>
        <taxon>Arachnida</taxon>
        <taxon>Acari</taxon>
        <taxon>Acariformes</taxon>
        <taxon>Trombidiformes</taxon>
        <taxon>Prostigmata</taxon>
        <taxon>Anystina</taxon>
        <taxon>Parasitengona</taxon>
        <taxon>Trombiculoidea</taxon>
        <taxon>Trombiculidae</taxon>
        <taxon>Leptotrombidium</taxon>
    </lineage>
</organism>